<name>A0A183IRF5_9BILA</name>
<keyword evidence="3 6" id="KW-0812">Transmembrane</keyword>
<dbReference type="InterPro" id="IPR004345">
    <property type="entry name" value="TB2_DP1_HVA22"/>
</dbReference>
<evidence type="ECO:0000256" key="3">
    <source>
        <dbReference type="ARBA" id="ARBA00022692"/>
    </source>
</evidence>
<comment type="similarity">
    <text evidence="2 6">Belongs to the DP1 family.</text>
</comment>
<evidence type="ECO:0000256" key="2">
    <source>
        <dbReference type="ARBA" id="ARBA00008573"/>
    </source>
</evidence>
<proteinExistence type="inferred from homology"/>
<evidence type="ECO:0000256" key="5">
    <source>
        <dbReference type="ARBA" id="ARBA00023136"/>
    </source>
</evidence>
<reference evidence="7 8" key="2">
    <citation type="submission" date="2018-11" db="EMBL/GenBank/DDBJ databases">
        <authorList>
            <consortium name="Pathogen Informatics"/>
        </authorList>
    </citation>
    <scope>NUCLEOTIDE SEQUENCE [LARGE SCALE GENOMIC DNA]</scope>
</reference>
<dbReference type="WBParaSite" id="SBAD_0000644401-mRNA-1">
    <property type="protein sequence ID" value="SBAD_0000644401-mRNA-1"/>
    <property type="gene ID" value="SBAD_0000644401"/>
</dbReference>
<dbReference type="Proteomes" id="UP000270296">
    <property type="component" value="Unassembled WGS sequence"/>
</dbReference>
<evidence type="ECO:0000256" key="1">
    <source>
        <dbReference type="ARBA" id="ARBA00004141"/>
    </source>
</evidence>
<keyword evidence="8" id="KW-1185">Reference proteome</keyword>
<feature type="transmembrane region" description="Helical" evidence="6">
    <location>
        <begin position="92"/>
        <end position="121"/>
    </location>
</feature>
<protein>
    <recommendedName>
        <fullName evidence="6">Receptor expression-enhancing protein</fullName>
    </recommendedName>
</protein>
<dbReference type="AlphaFoldDB" id="A0A183IRF5"/>
<evidence type="ECO:0000256" key="4">
    <source>
        <dbReference type="ARBA" id="ARBA00022989"/>
    </source>
</evidence>
<sequence>MAFVAKINSIRSEVNKKLHESNHLNNLLGKIEEKTGVDRFYIVVGSLFGFAVYLIFGYFAELLCNFIGFVYPAYASIKAIESSDKKDDIFWLTYWVVFALFNVIEFASDLILGWFPVYWLAKCSLMLYLYLPYTCGAQHVYEKFLRPFIMDHQSTIDKGIGKVAGRVGEVVDGNINY</sequence>
<evidence type="ECO:0000313" key="8">
    <source>
        <dbReference type="Proteomes" id="UP000270296"/>
    </source>
</evidence>
<accession>A0A183IRF5</accession>
<feature type="transmembrane region" description="Helical" evidence="6">
    <location>
        <begin position="40"/>
        <end position="60"/>
    </location>
</feature>
<dbReference type="PANTHER" id="PTHR12300">
    <property type="entry name" value="HVA22-LIKE PROTEINS"/>
    <property type="match status" value="1"/>
</dbReference>
<keyword evidence="5 6" id="KW-0472">Membrane</keyword>
<organism evidence="9">
    <name type="scientific">Soboliphyme baturini</name>
    <dbReference type="NCBI Taxonomy" id="241478"/>
    <lineage>
        <taxon>Eukaryota</taxon>
        <taxon>Metazoa</taxon>
        <taxon>Ecdysozoa</taxon>
        <taxon>Nematoda</taxon>
        <taxon>Enoplea</taxon>
        <taxon>Dorylaimia</taxon>
        <taxon>Dioctophymatida</taxon>
        <taxon>Dioctophymatoidea</taxon>
        <taxon>Soboliphymatidae</taxon>
        <taxon>Soboliphyme</taxon>
    </lineage>
</organism>
<gene>
    <name evidence="7" type="ORF">SBAD_LOCUS6202</name>
</gene>
<dbReference type="GO" id="GO:0016020">
    <property type="term" value="C:membrane"/>
    <property type="evidence" value="ECO:0007669"/>
    <property type="project" value="UniProtKB-SubCell"/>
</dbReference>
<dbReference type="Pfam" id="PF03134">
    <property type="entry name" value="TB2_DP1_HVA22"/>
    <property type="match status" value="1"/>
</dbReference>
<dbReference type="EMBL" id="UZAM01009562">
    <property type="protein sequence ID" value="VDP09499.1"/>
    <property type="molecule type" value="Genomic_DNA"/>
</dbReference>
<reference evidence="9" key="1">
    <citation type="submission" date="2016-06" db="UniProtKB">
        <authorList>
            <consortium name="WormBaseParasite"/>
        </authorList>
    </citation>
    <scope>IDENTIFICATION</scope>
</reference>
<keyword evidence="4 6" id="KW-1133">Transmembrane helix</keyword>
<comment type="subcellular location">
    <subcellularLocation>
        <location evidence="1 6">Membrane</location>
        <topology evidence="1 6">Multi-pass membrane protein</topology>
    </subcellularLocation>
</comment>
<dbReference type="OrthoDB" id="10009287at2759"/>
<evidence type="ECO:0000313" key="7">
    <source>
        <dbReference type="EMBL" id="VDP09499.1"/>
    </source>
</evidence>
<evidence type="ECO:0000313" key="9">
    <source>
        <dbReference type="WBParaSite" id="SBAD_0000644401-mRNA-1"/>
    </source>
</evidence>
<dbReference type="PANTHER" id="PTHR12300:SF161">
    <property type="entry name" value="RECEPTOR EXPRESSION-ENHANCING PROTEIN"/>
    <property type="match status" value="1"/>
</dbReference>
<evidence type="ECO:0000256" key="6">
    <source>
        <dbReference type="RuleBase" id="RU362006"/>
    </source>
</evidence>